<dbReference type="FunFam" id="1.10.287.70:FF:000078">
    <property type="entry name" value="Putative Inward rectifier potassium channel"/>
    <property type="match status" value="1"/>
</dbReference>
<comment type="catalytic activity">
    <reaction evidence="11">
        <text>K(+)(in) = K(+)(out)</text>
        <dbReference type="Rhea" id="RHEA:29463"/>
        <dbReference type="ChEBI" id="CHEBI:29103"/>
    </reaction>
</comment>
<dbReference type="Pfam" id="PF17655">
    <property type="entry name" value="IRK_C"/>
    <property type="match status" value="2"/>
</dbReference>
<dbReference type="EMBL" id="CAKASE010000082">
    <property type="protein sequence ID" value="CAG9584736.1"/>
    <property type="molecule type" value="Genomic_DNA"/>
</dbReference>
<dbReference type="PANTHER" id="PTHR11767">
    <property type="entry name" value="INWARD RECTIFIER POTASSIUM CHANNEL"/>
    <property type="match status" value="1"/>
</dbReference>
<dbReference type="Proteomes" id="UP000789524">
    <property type="component" value="Unassembled WGS sequence"/>
</dbReference>
<feature type="domain" description="Inward rectifier potassium channel C-terminal" evidence="16">
    <location>
        <begin position="299"/>
        <end position="341"/>
    </location>
</feature>
<accession>A0A8J2R7E0</accession>
<evidence type="ECO:0000256" key="14">
    <source>
        <dbReference type="SAM" id="Phobius"/>
    </source>
</evidence>
<evidence type="ECO:0000256" key="1">
    <source>
        <dbReference type="ARBA" id="ARBA00004141"/>
    </source>
</evidence>
<keyword evidence="7 14" id="KW-1133">Transmembrane helix</keyword>
<keyword evidence="6 12" id="KW-0630">Potassium</keyword>
<evidence type="ECO:0000256" key="8">
    <source>
        <dbReference type="ARBA" id="ARBA00023065"/>
    </source>
</evidence>
<organism evidence="17 18">
    <name type="scientific">Danaus chrysippus</name>
    <name type="common">African queen</name>
    <dbReference type="NCBI Taxonomy" id="151541"/>
    <lineage>
        <taxon>Eukaryota</taxon>
        <taxon>Metazoa</taxon>
        <taxon>Ecdysozoa</taxon>
        <taxon>Arthropoda</taxon>
        <taxon>Hexapoda</taxon>
        <taxon>Insecta</taxon>
        <taxon>Pterygota</taxon>
        <taxon>Neoptera</taxon>
        <taxon>Endopterygota</taxon>
        <taxon>Lepidoptera</taxon>
        <taxon>Glossata</taxon>
        <taxon>Ditrysia</taxon>
        <taxon>Papilionoidea</taxon>
        <taxon>Nymphalidae</taxon>
        <taxon>Danainae</taxon>
        <taxon>Danaini</taxon>
        <taxon>Danaina</taxon>
        <taxon>Danaus</taxon>
        <taxon>Anosia</taxon>
    </lineage>
</organism>
<evidence type="ECO:0000256" key="7">
    <source>
        <dbReference type="ARBA" id="ARBA00022989"/>
    </source>
</evidence>
<dbReference type="SUPFAM" id="SSF81296">
    <property type="entry name" value="E set domains"/>
    <property type="match status" value="1"/>
</dbReference>
<evidence type="ECO:0000256" key="9">
    <source>
        <dbReference type="ARBA" id="ARBA00023136"/>
    </source>
</evidence>
<dbReference type="FunFam" id="2.60.40.1400:FF:000001">
    <property type="entry name" value="G protein-activated inward rectifier potassium channel 2"/>
    <property type="match status" value="1"/>
</dbReference>
<keyword evidence="3 12" id="KW-0633">Potassium transport</keyword>
<dbReference type="InterPro" id="IPR016449">
    <property type="entry name" value="K_chnl_inward-rec_Kir"/>
</dbReference>
<feature type="domain" description="Inward rectifier potassium channel C-terminal" evidence="16">
    <location>
        <begin position="358"/>
        <end position="530"/>
    </location>
</feature>
<evidence type="ECO:0000256" key="6">
    <source>
        <dbReference type="ARBA" id="ARBA00022958"/>
    </source>
</evidence>
<evidence type="ECO:0000256" key="11">
    <source>
        <dbReference type="ARBA" id="ARBA00034430"/>
    </source>
</evidence>
<keyword evidence="4 12" id="KW-0812">Transmembrane</keyword>
<keyword evidence="9 14" id="KW-0472">Membrane</keyword>
<evidence type="ECO:0000256" key="3">
    <source>
        <dbReference type="ARBA" id="ARBA00022538"/>
    </source>
</evidence>
<keyword evidence="8 12" id="KW-0406">Ion transport</keyword>
<dbReference type="Gene3D" id="1.10.287.70">
    <property type="match status" value="1"/>
</dbReference>
<keyword evidence="2 12" id="KW-0813">Transport</keyword>
<reference evidence="17" key="1">
    <citation type="submission" date="2021-09" db="EMBL/GenBank/DDBJ databases">
        <authorList>
            <person name="Martin H S."/>
        </authorList>
    </citation>
    <scope>NUCLEOTIDE SEQUENCE</scope>
</reference>
<proteinExistence type="inferred from homology"/>
<dbReference type="GO" id="GO:1990573">
    <property type="term" value="P:potassium ion import across plasma membrane"/>
    <property type="evidence" value="ECO:0007669"/>
    <property type="project" value="TreeGrafter"/>
</dbReference>
<dbReference type="Gene3D" id="2.60.40.1400">
    <property type="entry name" value="G protein-activated inward rectifier potassium channel 1"/>
    <property type="match status" value="2"/>
</dbReference>
<evidence type="ECO:0000256" key="2">
    <source>
        <dbReference type="ARBA" id="ARBA00022448"/>
    </source>
</evidence>
<dbReference type="OrthoDB" id="273257at2759"/>
<comment type="similarity">
    <text evidence="12">Belongs to the inward rectifier-type potassium channel (TC 1.A.2.1) family.</text>
</comment>
<keyword evidence="18" id="KW-1185">Reference proteome</keyword>
<dbReference type="PANTHER" id="PTHR11767:SF102">
    <property type="entry name" value="INWARDLY RECTIFYING POTASSIUM CHANNEL 1, ISOFORM F"/>
    <property type="match status" value="1"/>
</dbReference>
<comment type="caution">
    <text evidence="17">The sequence shown here is derived from an EMBL/GenBank/DDBJ whole genome shotgun (WGS) entry which is preliminary data.</text>
</comment>
<evidence type="ECO:0000256" key="12">
    <source>
        <dbReference type="RuleBase" id="RU003822"/>
    </source>
</evidence>
<evidence type="ECO:0000259" key="15">
    <source>
        <dbReference type="Pfam" id="PF01007"/>
    </source>
</evidence>
<protein>
    <submittedName>
        <fullName evidence="17">(African queen) hypothetical protein</fullName>
    </submittedName>
</protein>
<dbReference type="GO" id="GO:0034765">
    <property type="term" value="P:regulation of monoatomic ion transmembrane transport"/>
    <property type="evidence" value="ECO:0007669"/>
    <property type="project" value="TreeGrafter"/>
</dbReference>
<feature type="transmembrane region" description="Helical" evidence="14">
    <location>
        <begin position="262"/>
        <end position="286"/>
    </location>
</feature>
<sequence>MLFSLNTTYKMSDKTSSSLGPRSIETISEEEGESPWERLLEDVKAVPTIIKTNASSTTICKSGDEVVIPSVADLEANKLTRSRSLNQRRNSSGLLSTIPRQLRLSLRGVRSEPSSVKDVPTTRNDSALNLFLRYRQARYAARRVRKRVIFKHGDCNVVQWNVAKRRRRYLQDIFTTLVDAQWRWTLLVFALSFILSWLLFALIWWLIIFTHGDLTPPTNSNETFTPCLNNVNSFTGCFLFSVETQHTIGYGSRTTNEECPEAIFVMCIQSIVGVFIQAFMVGIVFAKLSRPKKRAQTLLYSRNAVICLRDGQLCLMFRVGDMRKSHIVEAHIRAQLIRRKVGLIFAKLARAKKRNTTLLFSRNAVICLRDGEYCLLFRVGDIRKSHILEAHVRAQLIRKKTTREGELLPFYQQELKVGADGEEDRLMFIWPMTIVHKINERSPLYNLSASDMLREKFEIVVMLEGVIESTGMTTQARSSYLPSEILWGHRFETMVSFRKETGEYEVDYTRFNNTYEVDTPLCSSKQLDELRATVSTSQKLDRLLGTIPKTFSNDTLDMSSVDSMSLDEHIEIKIPEARARENRLMAQNNFIPHINEKSRNISHTHLAVENEIPKNHSIICMNNMRDKDHINRSQSHSNMKKIHATTNGIAPMMNGHDKVEAKIKKSPSDHNIDKVPVIPILVTSADSEA</sequence>
<dbReference type="InterPro" id="IPR041647">
    <property type="entry name" value="IRK_C"/>
</dbReference>
<evidence type="ECO:0000256" key="4">
    <source>
        <dbReference type="ARBA" id="ARBA00022692"/>
    </source>
</evidence>
<keyword evidence="10 12" id="KW-0407">Ion channel</keyword>
<dbReference type="InterPro" id="IPR013518">
    <property type="entry name" value="K_chnl_inward-rec_Kir_cyto"/>
</dbReference>
<evidence type="ECO:0000313" key="17">
    <source>
        <dbReference type="EMBL" id="CAG9584736.1"/>
    </source>
</evidence>
<feature type="domain" description="Potassium channel inwardly rectifying transmembrane" evidence="15">
    <location>
        <begin position="150"/>
        <end position="291"/>
    </location>
</feature>
<evidence type="ECO:0000256" key="10">
    <source>
        <dbReference type="ARBA" id="ARBA00023303"/>
    </source>
</evidence>
<dbReference type="InterPro" id="IPR014756">
    <property type="entry name" value="Ig_E-set"/>
</dbReference>
<comment type="subcellular location">
    <subcellularLocation>
        <location evidence="1 12">Membrane</location>
        <topology evidence="1 12">Multi-pass membrane protein</topology>
    </subcellularLocation>
</comment>
<dbReference type="GO" id="GO:0005886">
    <property type="term" value="C:plasma membrane"/>
    <property type="evidence" value="ECO:0007669"/>
    <property type="project" value="TreeGrafter"/>
</dbReference>
<name>A0A8J2R7E0_9NEOP</name>
<evidence type="ECO:0000259" key="16">
    <source>
        <dbReference type="Pfam" id="PF17655"/>
    </source>
</evidence>
<dbReference type="AlphaFoldDB" id="A0A8J2R7E0"/>
<evidence type="ECO:0000256" key="13">
    <source>
        <dbReference type="SAM" id="MobiDB-lite"/>
    </source>
</evidence>
<dbReference type="GO" id="GO:0005242">
    <property type="term" value="F:inward rectifier potassium channel activity"/>
    <property type="evidence" value="ECO:0007669"/>
    <property type="project" value="InterPro"/>
</dbReference>
<dbReference type="SUPFAM" id="SSF81324">
    <property type="entry name" value="Voltage-gated potassium channels"/>
    <property type="match status" value="1"/>
</dbReference>
<feature type="transmembrane region" description="Helical" evidence="14">
    <location>
        <begin position="184"/>
        <end position="207"/>
    </location>
</feature>
<dbReference type="GO" id="GO:0034702">
    <property type="term" value="C:monoatomic ion channel complex"/>
    <property type="evidence" value="ECO:0007669"/>
    <property type="project" value="UniProtKB-KW"/>
</dbReference>
<dbReference type="InterPro" id="IPR040445">
    <property type="entry name" value="Kir_TM"/>
</dbReference>
<gene>
    <name evidence="17" type="ORF">DCHRY22_LOCUS15277</name>
</gene>
<keyword evidence="5 12" id="KW-0851">Voltage-gated channel</keyword>
<feature type="region of interest" description="Disordered" evidence="13">
    <location>
        <begin position="1"/>
        <end position="32"/>
    </location>
</feature>
<evidence type="ECO:0000313" key="18">
    <source>
        <dbReference type="Proteomes" id="UP000789524"/>
    </source>
</evidence>
<dbReference type="Pfam" id="PF01007">
    <property type="entry name" value="IRK"/>
    <property type="match status" value="1"/>
</dbReference>
<evidence type="ECO:0000256" key="5">
    <source>
        <dbReference type="ARBA" id="ARBA00022882"/>
    </source>
</evidence>
<dbReference type="PRINTS" id="PR01320">
    <property type="entry name" value="KIRCHANNEL"/>
</dbReference>
<feature type="compositionally biased region" description="Polar residues" evidence="13">
    <location>
        <begin position="1"/>
        <end position="20"/>
    </location>
</feature>